<protein>
    <submittedName>
        <fullName evidence="1">Uncharacterized protein</fullName>
    </submittedName>
</protein>
<dbReference type="EMBL" id="CAJPEV010000007">
    <property type="protein sequence ID" value="CAG0878589.1"/>
    <property type="molecule type" value="Genomic_DNA"/>
</dbReference>
<dbReference type="AlphaFoldDB" id="A0A7R9A1T9"/>
<evidence type="ECO:0000313" key="1">
    <source>
        <dbReference type="EMBL" id="CAD7240075.1"/>
    </source>
</evidence>
<dbReference type="Proteomes" id="UP000677054">
    <property type="component" value="Unassembled WGS sequence"/>
</dbReference>
<proteinExistence type="predicted"/>
<evidence type="ECO:0000313" key="2">
    <source>
        <dbReference type="Proteomes" id="UP000677054"/>
    </source>
</evidence>
<gene>
    <name evidence="1" type="ORF">DSTB1V02_LOCUS112</name>
</gene>
<sequence length="66" mass="7642">MRIWLMSKTSTTLHASPALHSCCVLYDRIFIVLILPLIDVLNFRVRPEWKSSSGKCPMSRKSDDYN</sequence>
<accession>A0A7R9A1T9</accession>
<name>A0A7R9A1T9_9CRUS</name>
<keyword evidence="2" id="KW-1185">Reference proteome</keyword>
<organism evidence="1">
    <name type="scientific">Darwinula stevensoni</name>
    <dbReference type="NCBI Taxonomy" id="69355"/>
    <lineage>
        <taxon>Eukaryota</taxon>
        <taxon>Metazoa</taxon>
        <taxon>Ecdysozoa</taxon>
        <taxon>Arthropoda</taxon>
        <taxon>Crustacea</taxon>
        <taxon>Oligostraca</taxon>
        <taxon>Ostracoda</taxon>
        <taxon>Podocopa</taxon>
        <taxon>Podocopida</taxon>
        <taxon>Darwinulocopina</taxon>
        <taxon>Darwinuloidea</taxon>
        <taxon>Darwinulidae</taxon>
        <taxon>Darwinula</taxon>
    </lineage>
</organism>
<dbReference type="EMBL" id="LR899524">
    <property type="protein sequence ID" value="CAD7240075.1"/>
    <property type="molecule type" value="Genomic_DNA"/>
</dbReference>
<reference evidence="1" key="1">
    <citation type="submission" date="2020-11" db="EMBL/GenBank/DDBJ databases">
        <authorList>
            <person name="Tran Van P."/>
        </authorList>
    </citation>
    <scope>NUCLEOTIDE SEQUENCE</scope>
</reference>